<dbReference type="InterPro" id="IPR041465">
    <property type="entry name" value="SfsA_N"/>
</dbReference>
<keyword evidence="4" id="KW-0238">DNA-binding</keyword>
<gene>
    <name evidence="1" type="primary">sfsA</name>
</gene>
<evidence type="ECO:0000259" key="2">
    <source>
        <dbReference type="Pfam" id="PF03749"/>
    </source>
</evidence>
<dbReference type="Gene3D" id="2.40.50.580">
    <property type="match status" value="1"/>
</dbReference>
<dbReference type="InterPro" id="IPR040452">
    <property type="entry name" value="SfsA_C"/>
</dbReference>
<feature type="domain" description="SfsA N-terminal OB" evidence="3">
    <location>
        <begin position="12"/>
        <end position="78"/>
    </location>
</feature>
<dbReference type="FunFam" id="2.40.50.580:FF:000001">
    <property type="entry name" value="Sugar fermentation stimulation protein A"/>
    <property type="match status" value="1"/>
</dbReference>
<reference evidence="4" key="1">
    <citation type="journal article" date="2011" name="Environ. Microbiol.">
        <title>Time-series analyses of Monterey Bay coastal microbial picoplankton using a 'genome proxy' microarray.</title>
        <authorList>
            <person name="Rich V.I."/>
            <person name="Pham V.D."/>
            <person name="Eppley J."/>
            <person name="Shi Y."/>
            <person name="DeLong E.F."/>
        </authorList>
    </citation>
    <scope>NUCLEOTIDE SEQUENCE</scope>
</reference>
<dbReference type="EMBL" id="GU474841">
    <property type="protein sequence ID" value="ADI16593.1"/>
    <property type="molecule type" value="Genomic_DNA"/>
</dbReference>
<dbReference type="NCBIfam" id="TIGR00230">
    <property type="entry name" value="sfsA"/>
    <property type="match status" value="1"/>
</dbReference>
<dbReference type="AlphaFoldDB" id="E0XQA2"/>
<dbReference type="Pfam" id="PF17746">
    <property type="entry name" value="SfsA_N"/>
    <property type="match status" value="1"/>
</dbReference>
<evidence type="ECO:0000313" key="4">
    <source>
        <dbReference type="EMBL" id="ADI16593.1"/>
    </source>
</evidence>
<feature type="domain" description="Sugar fermentation stimulation protein C-terminal" evidence="2">
    <location>
        <begin position="82"/>
        <end position="221"/>
    </location>
</feature>
<dbReference type="CDD" id="cd22359">
    <property type="entry name" value="SfsA-like_bacterial"/>
    <property type="match status" value="1"/>
</dbReference>
<evidence type="ECO:0000259" key="3">
    <source>
        <dbReference type="Pfam" id="PF17746"/>
    </source>
</evidence>
<dbReference type="GO" id="GO:0003677">
    <property type="term" value="F:DNA binding"/>
    <property type="evidence" value="ECO:0007669"/>
    <property type="project" value="UniProtKB-KW"/>
</dbReference>
<dbReference type="HAMAP" id="MF_00095">
    <property type="entry name" value="SfsA"/>
    <property type="match status" value="1"/>
</dbReference>
<dbReference type="Pfam" id="PF03749">
    <property type="entry name" value="SfsA"/>
    <property type="match status" value="1"/>
</dbReference>
<comment type="similarity">
    <text evidence="1">Belongs to the SfsA family.</text>
</comment>
<dbReference type="InterPro" id="IPR005224">
    <property type="entry name" value="SfsA"/>
</dbReference>
<dbReference type="Gene3D" id="3.40.1350.60">
    <property type="match status" value="1"/>
</dbReference>
<evidence type="ECO:0000256" key="1">
    <source>
        <dbReference type="HAMAP-Rule" id="MF_00095"/>
    </source>
</evidence>
<organism evidence="4">
    <name type="scientific">uncultured gamma proteobacterium HF0010_01E20</name>
    <dbReference type="NCBI Taxonomy" id="710977"/>
    <lineage>
        <taxon>Bacteria</taxon>
        <taxon>Pseudomonadati</taxon>
        <taxon>Pseudomonadota</taxon>
        <taxon>Gammaproteobacteria</taxon>
        <taxon>environmental samples</taxon>
    </lineage>
</organism>
<dbReference type="PANTHER" id="PTHR30545:SF2">
    <property type="entry name" value="SUGAR FERMENTATION STIMULATION PROTEIN A"/>
    <property type="match status" value="1"/>
</dbReference>
<protein>
    <recommendedName>
        <fullName evidence="1">Sugar fermentation stimulation protein homolog</fullName>
    </recommendedName>
</protein>
<name>E0XQA2_9GAMM</name>
<sequence>MKLPSLQRGVLLKRYKRFLADIETLSGDIITVHCPNTGAMTGCAEPGSVAYYSTSDNAKRKYACTLELVETVNGIVSVNTTRANSLVAEALANQSIEPLKQFGQIKAEQNIPGGGGRFDFLLGDGQGQSAFVEVKSVTLCNSDKLGEFPDAVSERALKHLYALERMLSLGHRGVLVFCAQHCGIERVALAAAIDPKYALVLADVMTAGVEVYALGCTTDTKDMSINRQLSFLA</sequence>
<dbReference type="PANTHER" id="PTHR30545">
    <property type="entry name" value="SUGAR FERMENTATION STIMULATION PROTEIN A"/>
    <property type="match status" value="1"/>
</dbReference>
<accession>E0XQA2</accession>
<proteinExistence type="inferred from homology"/>